<dbReference type="FunCoup" id="A0A066VDB3">
    <property type="interactions" value="154"/>
</dbReference>
<reference evidence="3 4" key="1">
    <citation type="submission" date="2014-05" db="EMBL/GenBank/DDBJ databases">
        <title>Draft genome sequence of a rare smut relative, Tilletiaria anomala UBC 951.</title>
        <authorList>
            <consortium name="DOE Joint Genome Institute"/>
            <person name="Toome M."/>
            <person name="Kuo A."/>
            <person name="Henrissat B."/>
            <person name="Lipzen A."/>
            <person name="Tritt A."/>
            <person name="Yoshinaga Y."/>
            <person name="Zane M."/>
            <person name="Barry K."/>
            <person name="Grigoriev I.V."/>
            <person name="Spatafora J.W."/>
            <person name="Aimea M.C."/>
        </authorList>
    </citation>
    <scope>NUCLEOTIDE SEQUENCE [LARGE SCALE GENOMIC DNA]</scope>
    <source>
        <strain evidence="3 4">UBC 951</strain>
    </source>
</reference>
<dbReference type="SUPFAM" id="SSF160059">
    <property type="entry name" value="PriA/YqbF domain"/>
    <property type="match status" value="1"/>
</dbReference>
<organism evidence="3 4">
    <name type="scientific">Tilletiaria anomala (strain ATCC 24038 / CBS 436.72 / UBC 951)</name>
    <dbReference type="NCBI Taxonomy" id="1037660"/>
    <lineage>
        <taxon>Eukaryota</taxon>
        <taxon>Fungi</taxon>
        <taxon>Dikarya</taxon>
        <taxon>Basidiomycota</taxon>
        <taxon>Ustilaginomycotina</taxon>
        <taxon>Exobasidiomycetes</taxon>
        <taxon>Georgefischeriales</taxon>
        <taxon>Tilletiariaceae</taxon>
        <taxon>Tilletiaria</taxon>
    </lineage>
</organism>
<dbReference type="SUPFAM" id="SSF158573">
    <property type="entry name" value="GINS helical bundle-like"/>
    <property type="match status" value="1"/>
</dbReference>
<dbReference type="InterPro" id="IPR055221">
    <property type="entry name" value="PSF3_N"/>
</dbReference>
<evidence type="ECO:0000313" key="4">
    <source>
        <dbReference type="Proteomes" id="UP000027361"/>
    </source>
</evidence>
<sequence>MADSQRVPCTFNLCVPGLGHLSGGNEHDLKEGTRLELPFWFAEMMVMHDLVTMQLPKPYAQRVKAALDAEATSVNLRNLCNWWYALGLRIDSLSNNLAESLSKTYLARLARVYSSAQHLSSASLSVFGESNFSGGVSSGGGGGSGDGPAGGGGGGALEKLGIGRAAIATAGTGANGSGGGSGGGGSMSAEMSEFLHGLDESEKLLLRDANISNNISRAYLAGRR</sequence>
<accession>A0A066VDB3</accession>
<dbReference type="OrthoDB" id="10251744at2759"/>
<protein>
    <recommendedName>
        <fullName evidence="1">DNA replication complex GINS protein PSF3</fullName>
    </recommendedName>
</protein>
<dbReference type="InterPro" id="IPR038437">
    <property type="entry name" value="GINS_Psf3_sf"/>
</dbReference>
<comment type="caution">
    <text evidence="3">The sequence shown here is derived from an EMBL/GenBank/DDBJ whole genome shotgun (WGS) entry which is preliminary data.</text>
</comment>
<dbReference type="InParanoid" id="A0A066VDB3"/>
<dbReference type="GO" id="GO:0000811">
    <property type="term" value="C:GINS complex"/>
    <property type="evidence" value="ECO:0007669"/>
    <property type="project" value="UniProtKB-UniRule"/>
</dbReference>
<proteinExistence type="inferred from homology"/>
<evidence type="ECO:0000259" key="2">
    <source>
        <dbReference type="Pfam" id="PF22466"/>
    </source>
</evidence>
<comment type="similarity">
    <text evidence="1">Belongs to the GINS3/PSF3 family.</text>
</comment>
<dbReference type="STRING" id="1037660.A0A066VDB3"/>
<dbReference type="CDD" id="cd11713">
    <property type="entry name" value="GINS_A_psf3"/>
    <property type="match status" value="1"/>
</dbReference>
<keyword evidence="4" id="KW-1185">Reference proteome</keyword>
<dbReference type="PANTHER" id="PTHR22768">
    <property type="entry name" value="DNA REPLICATION COMPLEX GINS PROTEIN PSF3"/>
    <property type="match status" value="1"/>
</dbReference>
<keyword evidence="1" id="KW-0235">DNA replication</keyword>
<dbReference type="InterPro" id="IPR036224">
    <property type="entry name" value="GINS_bundle-like_dom_sf"/>
</dbReference>
<evidence type="ECO:0000313" key="3">
    <source>
        <dbReference type="EMBL" id="KDN38278.1"/>
    </source>
</evidence>
<name>A0A066VDB3_TILAU</name>
<comment type="subcellular location">
    <subcellularLocation>
        <location evidence="1">Nucleus</location>
    </subcellularLocation>
</comment>
<dbReference type="GO" id="GO:1902975">
    <property type="term" value="P:mitotic DNA replication initiation"/>
    <property type="evidence" value="ECO:0007669"/>
    <property type="project" value="TreeGrafter"/>
</dbReference>
<comment type="function">
    <text evidence="1">The GINS complex plays an essential role in the initiation of DNA replication.</text>
</comment>
<dbReference type="AlphaFoldDB" id="A0A066VDB3"/>
<feature type="domain" description="DNA replication complex GINS protein PSF3 N-terminal" evidence="2">
    <location>
        <begin position="1"/>
        <end position="46"/>
    </location>
</feature>
<dbReference type="Gene3D" id="1.20.58.2050">
    <property type="match status" value="1"/>
</dbReference>
<dbReference type="HOGENOM" id="CLU_081646_0_1_1"/>
<dbReference type="GeneID" id="25265286"/>
<dbReference type="Proteomes" id="UP000027361">
    <property type="component" value="Unassembled WGS sequence"/>
</dbReference>
<dbReference type="RefSeq" id="XP_013240668.1">
    <property type="nucleotide sequence ID" value="XM_013385214.1"/>
</dbReference>
<evidence type="ECO:0000256" key="1">
    <source>
        <dbReference type="RuleBase" id="RU367161"/>
    </source>
</evidence>
<dbReference type="PANTHER" id="PTHR22768:SF0">
    <property type="entry name" value="DNA REPLICATION COMPLEX GINS PROTEIN PSF3"/>
    <property type="match status" value="1"/>
</dbReference>
<dbReference type="InterPro" id="IPR010492">
    <property type="entry name" value="GINS_Psf3"/>
</dbReference>
<dbReference type="CDD" id="cd21693">
    <property type="entry name" value="GINS_B_Psf3"/>
    <property type="match status" value="1"/>
</dbReference>
<keyword evidence="1" id="KW-0539">Nucleus</keyword>
<dbReference type="Pfam" id="PF22466">
    <property type="entry name" value="PSF3_N"/>
    <property type="match status" value="1"/>
</dbReference>
<dbReference type="OMA" id="HNSYKDT"/>
<comment type="subunit">
    <text evidence="1">Component of the GINS complex.</text>
</comment>
<dbReference type="EMBL" id="JMSN01000121">
    <property type="protein sequence ID" value="KDN38278.1"/>
    <property type="molecule type" value="Genomic_DNA"/>
</dbReference>
<gene>
    <name evidence="3" type="ORF">K437DRAFT_259477</name>
</gene>